<dbReference type="PANTHER" id="PTHR10151">
    <property type="entry name" value="ECTONUCLEOTIDE PYROPHOSPHATASE/PHOSPHODIESTERASE"/>
    <property type="match status" value="1"/>
</dbReference>
<dbReference type="Pfam" id="PF01663">
    <property type="entry name" value="Phosphodiest"/>
    <property type="match status" value="1"/>
</dbReference>
<reference evidence="1" key="1">
    <citation type="journal article" date="2013" name="Nature">
        <title>The genomes of four tapeworm species reveal adaptations to parasitism.</title>
        <authorList>
            <person name="Tsai I.J."/>
            <person name="Zarowiecki M."/>
            <person name="Holroyd N."/>
            <person name="Garciarrubio A."/>
            <person name="Sanchez-Flores A."/>
            <person name="Brooks K.L."/>
            <person name="Tracey A."/>
            <person name="Bobes R.J."/>
            <person name="Fragoso G."/>
            <person name="Sciutto E."/>
            <person name="Aslett M."/>
            <person name="Beasley H."/>
            <person name="Bennett H.M."/>
            <person name="Cai J."/>
            <person name="Camicia F."/>
            <person name="Clark R."/>
            <person name="Cucher M."/>
            <person name="De Silva N."/>
            <person name="Day T.A."/>
            <person name="Deplazes P."/>
            <person name="Estrada K."/>
            <person name="Fernandez C."/>
            <person name="Holland P.W."/>
            <person name="Hou J."/>
            <person name="Hu S."/>
            <person name="Huckvale T."/>
            <person name="Hung S.S."/>
            <person name="Kamenetzky L."/>
            <person name="Keane J.A."/>
            <person name="Kiss F."/>
            <person name="Koziol U."/>
            <person name="Lambert O."/>
            <person name="Liu K."/>
            <person name="Luo X."/>
            <person name="Luo Y."/>
            <person name="Macchiaroli N."/>
            <person name="Nichol S."/>
            <person name="Paps J."/>
            <person name="Parkinson J."/>
            <person name="Pouchkina-Stantcheva N."/>
            <person name="Riddiford N."/>
            <person name="Rosenzvit M."/>
            <person name="Salinas G."/>
            <person name="Wasmuth J.D."/>
            <person name="Zamanian M."/>
            <person name="Zheng Y."/>
            <person name="Cai X."/>
            <person name="Soberon X."/>
            <person name="Olson P.D."/>
            <person name="Laclette J.P."/>
            <person name="Brehm K."/>
            <person name="Berriman M."/>
            <person name="Garciarrubio A."/>
            <person name="Bobes R.J."/>
            <person name="Fragoso G."/>
            <person name="Sanchez-Flores A."/>
            <person name="Estrada K."/>
            <person name="Cevallos M.A."/>
            <person name="Morett E."/>
            <person name="Gonzalez V."/>
            <person name="Portillo T."/>
            <person name="Ochoa-Leyva A."/>
            <person name="Jose M.V."/>
            <person name="Sciutto E."/>
            <person name="Landa A."/>
            <person name="Jimenez L."/>
            <person name="Valdes V."/>
            <person name="Carrero J.C."/>
            <person name="Larralde C."/>
            <person name="Morales-Montor J."/>
            <person name="Limon-Lason J."/>
            <person name="Soberon X."/>
            <person name="Laclette J.P."/>
        </authorList>
    </citation>
    <scope>NUCLEOTIDE SEQUENCE [LARGE SCALE GENOMIC DNA]</scope>
</reference>
<dbReference type="Proteomes" id="UP000017246">
    <property type="component" value="Unassembled WGS sequence"/>
</dbReference>
<gene>
    <name evidence="1" type="ORF">EmuJ_001136000</name>
</gene>
<dbReference type="EMBL" id="LN902848">
    <property type="protein sequence ID" value="CDS43589.1"/>
    <property type="molecule type" value="Genomic_DNA"/>
</dbReference>
<organism evidence="1 2">
    <name type="scientific">Echinococcus multilocularis</name>
    <name type="common">Fox tapeworm</name>
    <dbReference type="NCBI Taxonomy" id="6211"/>
    <lineage>
        <taxon>Eukaryota</taxon>
        <taxon>Metazoa</taxon>
        <taxon>Spiralia</taxon>
        <taxon>Lophotrochozoa</taxon>
        <taxon>Platyhelminthes</taxon>
        <taxon>Cestoda</taxon>
        <taxon>Eucestoda</taxon>
        <taxon>Cyclophyllidea</taxon>
        <taxon>Taeniidae</taxon>
        <taxon>Echinococcus</taxon>
    </lineage>
</organism>
<dbReference type="STRING" id="6211.A0A068YGB6"/>
<evidence type="ECO:0000313" key="2">
    <source>
        <dbReference type="Proteomes" id="UP000017246"/>
    </source>
</evidence>
<sequence length="238" mass="27424">MLRYTLVGHCLLLLTFIYSTFCANKVLFISFDGFRHDYLDMAEKAGRNISAFKRIRGAGFQAEVQNVMITLTFPSHYAMATGRNVENHGLVGNNFYDPELGKKYSYKKSERNLESPWFEYAGAEPLWSTNERHGSRSCSNTFILHLSLATTDGMHGYDNEESDMHPFMLSMGPDIPHLTERQHFYQIDLYPYICAMLGLDKPNKIDGLIDRVLPYLKERPSEQYLERFRLYASGTLTT</sequence>
<dbReference type="GO" id="GO:0016787">
    <property type="term" value="F:hydrolase activity"/>
    <property type="evidence" value="ECO:0007669"/>
    <property type="project" value="UniProtKB-ARBA"/>
</dbReference>
<dbReference type="InterPro" id="IPR002591">
    <property type="entry name" value="Phosphodiest/P_Trfase"/>
</dbReference>
<dbReference type="InterPro" id="IPR017850">
    <property type="entry name" value="Alkaline_phosphatase_core_sf"/>
</dbReference>
<accession>A0A068YGB6</accession>
<protein>
    <submittedName>
        <fullName evidence="1">Ectonucleotide pyrophosphatase:phosphodiesterase</fullName>
    </submittedName>
</protein>
<keyword evidence="2" id="KW-1185">Reference proteome</keyword>
<dbReference type="PANTHER" id="PTHR10151:SF120">
    <property type="entry name" value="BIS(5'-ADENOSYL)-TRIPHOSPHATASE"/>
    <property type="match status" value="1"/>
</dbReference>
<dbReference type="SUPFAM" id="SSF53649">
    <property type="entry name" value="Alkaline phosphatase-like"/>
    <property type="match status" value="2"/>
</dbReference>
<dbReference type="Gene3D" id="3.40.720.10">
    <property type="entry name" value="Alkaline Phosphatase, subunit A"/>
    <property type="match status" value="2"/>
</dbReference>
<reference evidence="1" key="2">
    <citation type="submission" date="2015-11" db="EMBL/GenBank/DDBJ databases">
        <authorList>
            <person name="Zhang Y."/>
            <person name="Guo Z."/>
        </authorList>
    </citation>
    <scope>NUCLEOTIDE SEQUENCE</scope>
</reference>
<proteinExistence type="predicted"/>
<name>A0A068YGB6_ECHMU</name>
<evidence type="ECO:0000313" key="1">
    <source>
        <dbReference type="EMBL" id="CDS43589.1"/>
    </source>
</evidence>
<dbReference type="eggNOG" id="KOG2645">
    <property type="taxonomic scope" value="Eukaryota"/>
</dbReference>
<dbReference type="OrthoDB" id="6258660at2759"/>
<dbReference type="AlphaFoldDB" id="A0A068YGB6"/>